<keyword evidence="1" id="KW-0472">Membrane</keyword>
<keyword evidence="1" id="KW-0812">Transmembrane</keyword>
<evidence type="ECO:0000313" key="3">
    <source>
        <dbReference type="Proteomes" id="UP000799770"/>
    </source>
</evidence>
<gene>
    <name evidence="2" type="ORF">BDV96DRAFT_653246</name>
</gene>
<name>A0A6A5YM31_9PLEO</name>
<dbReference type="AlphaFoldDB" id="A0A6A5YM31"/>
<organism evidence="2 3">
    <name type="scientific">Lophiotrema nucula</name>
    <dbReference type="NCBI Taxonomy" id="690887"/>
    <lineage>
        <taxon>Eukaryota</taxon>
        <taxon>Fungi</taxon>
        <taxon>Dikarya</taxon>
        <taxon>Ascomycota</taxon>
        <taxon>Pezizomycotina</taxon>
        <taxon>Dothideomycetes</taxon>
        <taxon>Pleosporomycetidae</taxon>
        <taxon>Pleosporales</taxon>
        <taxon>Lophiotremataceae</taxon>
        <taxon>Lophiotrema</taxon>
    </lineage>
</organism>
<sequence length="289" mass="29992">MAPSKPEETSAPELKPRYVLTVGTQAPLTTVWTAPGSCATNIPTLSAGTCNTVSCSAYGPTDIAAIFATYGASVNYPAFTTSQQQTSTECMPPGYANLKWFYFTGGSQCPINWATATTSTDTNAMTIVCCPSNYPSATYNTGAGNFDCFTAIAAAQQHFTLEAEGNIATSQIGNSDWVPSWKSRSVISTTAWPSATTAIVYHPGVNFLVDLPSTTAVGGKGNNTASGDATKPALTVFGLGFGVSIAVVVILGLIGLCALGCLIGIIKCLRGRRRRSPPPVMAPASGNVY</sequence>
<dbReference type="Proteomes" id="UP000799770">
    <property type="component" value="Unassembled WGS sequence"/>
</dbReference>
<reference evidence="2" key="1">
    <citation type="journal article" date="2020" name="Stud. Mycol.">
        <title>101 Dothideomycetes genomes: a test case for predicting lifestyles and emergence of pathogens.</title>
        <authorList>
            <person name="Haridas S."/>
            <person name="Albert R."/>
            <person name="Binder M."/>
            <person name="Bloem J."/>
            <person name="Labutti K."/>
            <person name="Salamov A."/>
            <person name="Andreopoulos B."/>
            <person name="Baker S."/>
            <person name="Barry K."/>
            <person name="Bills G."/>
            <person name="Bluhm B."/>
            <person name="Cannon C."/>
            <person name="Castanera R."/>
            <person name="Culley D."/>
            <person name="Daum C."/>
            <person name="Ezra D."/>
            <person name="Gonzalez J."/>
            <person name="Henrissat B."/>
            <person name="Kuo A."/>
            <person name="Liang C."/>
            <person name="Lipzen A."/>
            <person name="Lutzoni F."/>
            <person name="Magnuson J."/>
            <person name="Mondo S."/>
            <person name="Nolan M."/>
            <person name="Ohm R."/>
            <person name="Pangilinan J."/>
            <person name="Park H.-J."/>
            <person name="Ramirez L."/>
            <person name="Alfaro M."/>
            <person name="Sun H."/>
            <person name="Tritt A."/>
            <person name="Yoshinaga Y."/>
            <person name="Zwiers L.-H."/>
            <person name="Turgeon B."/>
            <person name="Goodwin S."/>
            <person name="Spatafora J."/>
            <person name="Crous P."/>
            <person name="Grigoriev I."/>
        </authorList>
    </citation>
    <scope>NUCLEOTIDE SEQUENCE</scope>
    <source>
        <strain evidence="2">CBS 627.86</strain>
    </source>
</reference>
<evidence type="ECO:0000313" key="2">
    <source>
        <dbReference type="EMBL" id="KAF2108040.1"/>
    </source>
</evidence>
<keyword evidence="3" id="KW-1185">Reference proteome</keyword>
<keyword evidence="1" id="KW-1133">Transmembrane helix</keyword>
<feature type="transmembrane region" description="Helical" evidence="1">
    <location>
        <begin position="236"/>
        <end position="266"/>
    </location>
</feature>
<proteinExistence type="predicted"/>
<dbReference type="EMBL" id="ML977350">
    <property type="protein sequence ID" value="KAF2108040.1"/>
    <property type="molecule type" value="Genomic_DNA"/>
</dbReference>
<accession>A0A6A5YM31</accession>
<evidence type="ECO:0000256" key="1">
    <source>
        <dbReference type="SAM" id="Phobius"/>
    </source>
</evidence>
<protein>
    <submittedName>
        <fullName evidence="2">Uncharacterized protein</fullName>
    </submittedName>
</protein>
<dbReference type="OrthoDB" id="5418399at2759"/>